<name>A0AAX3JC76_9GAMM</name>
<evidence type="ECO:0000313" key="1">
    <source>
        <dbReference type="EMBL" id="VXC59130.1"/>
    </source>
</evidence>
<dbReference type="AlphaFoldDB" id="A0AAX3JC76"/>
<comment type="caution">
    <text evidence="1">The sequence shown here is derived from an EMBL/GenBank/DDBJ whole genome shotgun (WGS) entry which is preliminary data.</text>
</comment>
<proteinExistence type="predicted"/>
<dbReference type="EMBL" id="CABWMH010000052">
    <property type="protein sequence ID" value="VXC59130.1"/>
    <property type="molecule type" value="Genomic_DNA"/>
</dbReference>
<reference evidence="1 2" key="1">
    <citation type="submission" date="2019-10" db="EMBL/GenBank/DDBJ databases">
        <authorList>
            <person name="Karimi E."/>
        </authorList>
    </citation>
    <scope>NUCLEOTIDE SEQUENCE [LARGE SCALE GENOMIC DNA]</scope>
    <source>
        <strain evidence="1">Pantoea sp. 111</strain>
    </source>
</reference>
<dbReference type="Proteomes" id="UP000433737">
    <property type="component" value="Unassembled WGS sequence"/>
</dbReference>
<evidence type="ECO:0000313" key="2">
    <source>
        <dbReference type="Proteomes" id="UP000433737"/>
    </source>
</evidence>
<sequence>MAGVVGFMEALLEYRRLMLVAVRYRVFFARKHFITMKPTTFTVIYPTICHETSNVQHASTHSHHETSNHFLAEAIRGYDHDISSGKI</sequence>
<organism evidence="1 2">
    <name type="scientific">Pantoea brenneri</name>
    <dbReference type="NCBI Taxonomy" id="472694"/>
    <lineage>
        <taxon>Bacteria</taxon>
        <taxon>Pseudomonadati</taxon>
        <taxon>Pseudomonadota</taxon>
        <taxon>Gammaproteobacteria</taxon>
        <taxon>Enterobacterales</taxon>
        <taxon>Erwiniaceae</taxon>
        <taxon>Pantoea</taxon>
    </lineage>
</organism>
<accession>A0AAX3JC76</accession>
<protein>
    <submittedName>
        <fullName evidence="1">Uncharacterized protein</fullName>
    </submittedName>
</protein>
<gene>
    <name evidence="1" type="ORF">PANT111_560032</name>
</gene>